<dbReference type="Pfam" id="PF07690">
    <property type="entry name" value="MFS_1"/>
    <property type="match status" value="2"/>
</dbReference>
<dbReference type="FunFam" id="1.20.1250.20:FF:000018">
    <property type="entry name" value="MFS transporter permease"/>
    <property type="match status" value="1"/>
</dbReference>
<sequence>METEKSSGAASHIEDAEKNSIQPGESLDYFTPQEKKRLVRRIDIRLVIPLGCLYCISLLDRTNLGAASVAGMQEELKMDAKNNGYSISSLVFFITYTVFQPPMTVIIRKLGPRLFLSAIVLMWGVVMIGFGLSPTWPVLAGLRVILGALEAGFYPGCVYLLSTWYPRFELQKRNALFYLIGSTASGFGGILAYGLMQMHGIGGKSGWRWIFIVHPPMPHRPLEYLHLICGIQIEGILTCVMGIGSYAILVDFPEQSPKSWHFLNESEAAYVVATIENDRSDVYTEPFTLKGYLRSGGDSKVWAYAAMYMLTTANSYSIAYFLPIILEDSMGFSVAKAQCLVAPPYVAAAIVMYTEAVYADKWHLRGPIIAANAAMGLVGLALLGYLDQSGPRYFGVFLATIAANANCPALVSWQSNNVRGQWKRAFTSATLIGGGSIGGIIGTTVFRAQDAPNYRPGLLTTMIANALMIVVVAALSFKFWRANQRVERGGKPIEGLAGFKYTF</sequence>
<dbReference type="PANTHER" id="PTHR43791">
    <property type="entry name" value="PERMEASE-RELATED"/>
    <property type="match status" value="1"/>
</dbReference>
<evidence type="ECO:0000313" key="7">
    <source>
        <dbReference type="EMBL" id="GKZ24026.1"/>
    </source>
</evidence>
<evidence type="ECO:0008006" key="9">
    <source>
        <dbReference type="Google" id="ProtNLM"/>
    </source>
</evidence>
<protein>
    <recommendedName>
        <fullName evidence="9">Major facilitator superfamily (MFS) profile domain-containing protein</fullName>
    </recommendedName>
</protein>
<dbReference type="PANTHER" id="PTHR43791:SF47">
    <property type="entry name" value="MAJOR FACILITATOR SUPERFAMILY (MFS) PROFILE DOMAIN-CONTAINING PROTEIN-RELATED"/>
    <property type="match status" value="1"/>
</dbReference>
<feature type="transmembrane region" description="Helical" evidence="6">
    <location>
        <begin position="366"/>
        <end position="386"/>
    </location>
</feature>
<proteinExistence type="predicted"/>
<evidence type="ECO:0000313" key="8">
    <source>
        <dbReference type="Proteomes" id="UP001143548"/>
    </source>
</evidence>
<feature type="transmembrane region" description="Helical" evidence="6">
    <location>
        <begin position="425"/>
        <end position="446"/>
    </location>
</feature>
<feature type="transmembrane region" description="Helical" evidence="6">
    <location>
        <begin position="176"/>
        <end position="196"/>
    </location>
</feature>
<feature type="transmembrane region" description="Helical" evidence="6">
    <location>
        <begin position="301"/>
        <end position="322"/>
    </location>
</feature>
<dbReference type="InterPro" id="IPR011701">
    <property type="entry name" value="MFS"/>
</dbReference>
<evidence type="ECO:0000256" key="1">
    <source>
        <dbReference type="ARBA" id="ARBA00004141"/>
    </source>
</evidence>
<dbReference type="InterPro" id="IPR036259">
    <property type="entry name" value="MFS_trans_sf"/>
</dbReference>
<dbReference type="SUPFAM" id="SSF103473">
    <property type="entry name" value="MFS general substrate transporter"/>
    <property type="match status" value="1"/>
</dbReference>
<comment type="subcellular location">
    <subcellularLocation>
        <location evidence="1">Membrane</location>
        <topology evidence="1">Multi-pass membrane protein</topology>
    </subcellularLocation>
</comment>
<dbReference type="GO" id="GO:0022857">
    <property type="term" value="F:transmembrane transporter activity"/>
    <property type="evidence" value="ECO:0007669"/>
    <property type="project" value="InterPro"/>
</dbReference>
<keyword evidence="3 6" id="KW-0812">Transmembrane</keyword>
<keyword evidence="4 6" id="KW-1133">Transmembrane helix</keyword>
<dbReference type="Proteomes" id="UP001143548">
    <property type="component" value="Unassembled WGS sequence"/>
</dbReference>
<feature type="transmembrane region" description="Helical" evidence="6">
    <location>
        <begin position="392"/>
        <end position="413"/>
    </location>
</feature>
<evidence type="ECO:0000256" key="2">
    <source>
        <dbReference type="ARBA" id="ARBA00022448"/>
    </source>
</evidence>
<evidence type="ECO:0000256" key="6">
    <source>
        <dbReference type="SAM" id="Phobius"/>
    </source>
</evidence>
<dbReference type="GO" id="GO:0016020">
    <property type="term" value="C:membrane"/>
    <property type="evidence" value="ECO:0007669"/>
    <property type="project" value="UniProtKB-SubCell"/>
</dbReference>
<gene>
    <name evidence="7" type="ORF">AbraCBS73388_010639</name>
</gene>
<feature type="transmembrane region" description="Helical" evidence="6">
    <location>
        <begin position="458"/>
        <end position="480"/>
    </location>
</feature>
<feature type="transmembrane region" description="Helical" evidence="6">
    <location>
        <begin position="42"/>
        <end position="59"/>
    </location>
</feature>
<comment type="caution">
    <text evidence="7">The sequence shown here is derived from an EMBL/GenBank/DDBJ whole genome shotgun (WGS) entry which is preliminary data.</text>
</comment>
<dbReference type="Gene3D" id="1.20.1250.20">
    <property type="entry name" value="MFS general substrate transporter like domains"/>
    <property type="match status" value="2"/>
</dbReference>
<feature type="transmembrane region" description="Helical" evidence="6">
    <location>
        <begin position="85"/>
        <end position="107"/>
    </location>
</feature>
<name>A0A9W5YXK1_9EURO</name>
<feature type="transmembrane region" description="Helical" evidence="6">
    <location>
        <begin position="334"/>
        <end position="354"/>
    </location>
</feature>
<evidence type="ECO:0000256" key="4">
    <source>
        <dbReference type="ARBA" id="ARBA00022989"/>
    </source>
</evidence>
<keyword evidence="5 6" id="KW-0472">Membrane</keyword>
<accession>A0A9W5YXK1</accession>
<reference evidence="7" key="1">
    <citation type="submission" date="2022-07" db="EMBL/GenBank/DDBJ databases">
        <title>Taxonomy of Aspergillus series Nigri: significant species reduction supported by multi-species coalescent approaches.</title>
        <authorList>
            <person name="Bian C."/>
            <person name="Kusuya Y."/>
            <person name="Sklenar F."/>
            <person name="D'hooge E."/>
            <person name="Yaguchi T."/>
            <person name="Takahashi H."/>
            <person name="Hubka V."/>
        </authorList>
    </citation>
    <scope>NUCLEOTIDE SEQUENCE</scope>
    <source>
        <strain evidence="7">CBS 733.88</strain>
    </source>
</reference>
<feature type="transmembrane region" description="Helical" evidence="6">
    <location>
        <begin position="224"/>
        <end position="249"/>
    </location>
</feature>
<dbReference type="EMBL" id="BROQ01000078">
    <property type="protein sequence ID" value="GKZ24026.1"/>
    <property type="molecule type" value="Genomic_DNA"/>
</dbReference>
<feature type="transmembrane region" description="Helical" evidence="6">
    <location>
        <begin position="144"/>
        <end position="164"/>
    </location>
</feature>
<dbReference type="AlphaFoldDB" id="A0A9W5YXK1"/>
<evidence type="ECO:0000256" key="5">
    <source>
        <dbReference type="ARBA" id="ARBA00023136"/>
    </source>
</evidence>
<feature type="transmembrane region" description="Helical" evidence="6">
    <location>
        <begin position="114"/>
        <end position="132"/>
    </location>
</feature>
<dbReference type="FunFam" id="1.20.1250.20:FF:000409">
    <property type="entry name" value="MFS general substrate transporter"/>
    <property type="match status" value="1"/>
</dbReference>
<organism evidence="7 8">
    <name type="scientific">Aspergillus brasiliensis</name>
    <dbReference type="NCBI Taxonomy" id="319629"/>
    <lineage>
        <taxon>Eukaryota</taxon>
        <taxon>Fungi</taxon>
        <taxon>Dikarya</taxon>
        <taxon>Ascomycota</taxon>
        <taxon>Pezizomycotina</taxon>
        <taxon>Eurotiomycetes</taxon>
        <taxon>Eurotiomycetidae</taxon>
        <taxon>Eurotiales</taxon>
        <taxon>Aspergillaceae</taxon>
        <taxon>Aspergillus</taxon>
        <taxon>Aspergillus subgen. Circumdati</taxon>
    </lineage>
</organism>
<evidence type="ECO:0000256" key="3">
    <source>
        <dbReference type="ARBA" id="ARBA00022692"/>
    </source>
</evidence>
<keyword evidence="2" id="KW-0813">Transport</keyword>